<dbReference type="Pfam" id="PF07992">
    <property type="entry name" value="Pyr_redox_2"/>
    <property type="match status" value="1"/>
</dbReference>
<dbReference type="InterPro" id="IPR036188">
    <property type="entry name" value="FAD/NAD-bd_sf"/>
</dbReference>
<gene>
    <name evidence="9" type="ORF">GCM10007981_07090</name>
</gene>
<dbReference type="PRINTS" id="PR00368">
    <property type="entry name" value="FADPNR"/>
</dbReference>
<evidence type="ECO:0000256" key="6">
    <source>
        <dbReference type="ARBA" id="ARBA00023284"/>
    </source>
</evidence>
<comment type="cofactor">
    <cofactor evidence="1">
        <name>FAD</name>
        <dbReference type="ChEBI" id="CHEBI:57692"/>
    </cofactor>
</comment>
<dbReference type="InterPro" id="IPR050260">
    <property type="entry name" value="FAD-bd_OxRdtase"/>
</dbReference>
<dbReference type="EMBL" id="BMNL01000002">
    <property type="protein sequence ID" value="GGP20156.1"/>
    <property type="molecule type" value="Genomic_DNA"/>
</dbReference>
<accession>A0A830GV50</accession>
<dbReference type="PRINTS" id="PR00411">
    <property type="entry name" value="PNDRDTASEI"/>
</dbReference>
<dbReference type="InterPro" id="IPR004099">
    <property type="entry name" value="Pyr_nucl-diS_OxRdtase_dimer"/>
</dbReference>
<evidence type="ECO:0000256" key="2">
    <source>
        <dbReference type="ARBA" id="ARBA00009130"/>
    </source>
</evidence>
<dbReference type="OrthoDB" id="27922at2157"/>
<dbReference type="PANTHER" id="PTHR43429:SF1">
    <property type="entry name" value="NAD(P)H SULFUR OXIDOREDUCTASE (COA-DEPENDENT)"/>
    <property type="match status" value="1"/>
</dbReference>
<reference evidence="9" key="2">
    <citation type="submission" date="2020-09" db="EMBL/GenBank/DDBJ databases">
        <authorList>
            <person name="Sun Q."/>
            <person name="Ohkuma M."/>
        </authorList>
    </citation>
    <scope>NUCLEOTIDE SEQUENCE</scope>
    <source>
        <strain evidence="9">JCM 10088</strain>
    </source>
</reference>
<dbReference type="SUPFAM" id="SSF55424">
    <property type="entry name" value="FAD/NAD-linked reductases, dimerisation (C-terminal) domain"/>
    <property type="match status" value="1"/>
</dbReference>
<proteinExistence type="inferred from homology"/>
<feature type="domain" description="Pyridine nucleotide-disulphide oxidoreductase dimerisation" evidence="7">
    <location>
        <begin position="330"/>
        <end position="433"/>
    </location>
</feature>
<keyword evidence="5" id="KW-0560">Oxidoreductase</keyword>
<keyword evidence="6" id="KW-0676">Redox-active center</keyword>
<evidence type="ECO:0000256" key="4">
    <source>
        <dbReference type="ARBA" id="ARBA00022827"/>
    </source>
</evidence>
<dbReference type="GO" id="GO:0016491">
    <property type="term" value="F:oxidoreductase activity"/>
    <property type="evidence" value="ECO:0007669"/>
    <property type="project" value="UniProtKB-KW"/>
</dbReference>
<evidence type="ECO:0000313" key="9">
    <source>
        <dbReference type="EMBL" id="GGP20156.1"/>
    </source>
</evidence>
<evidence type="ECO:0000259" key="8">
    <source>
        <dbReference type="Pfam" id="PF07992"/>
    </source>
</evidence>
<evidence type="ECO:0000259" key="7">
    <source>
        <dbReference type="Pfam" id="PF02852"/>
    </source>
</evidence>
<dbReference type="AlphaFoldDB" id="A0A830GV50"/>
<comment type="similarity">
    <text evidence="2">Belongs to the class-III pyridine nucleotide-disulfide oxidoreductase family.</text>
</comment>
<keyword evidence="4" id="KW-0274">FAD</keyword>
<dbReference type="PANTHER" id="PTHR43429">
    <property type="entry name" value="PYRIDINE NUCLEOTIDE-DISULFIDE OXIDOREDUCTASE DOMAIN-CONTAINING"/>
    <property type="match status" value="1"/>
</dbReference>
<dbReference type="Proteomes" id="UP000610960">
    <property type="component" value="Unassembled WGS sequence"/>
</dbReference>
<dbReference type="InterPro" id="IPR016156">
    <property type="entry name" value="FAD/NAD-linked_Rdtase_dimer_sf"/>
</dbReference>
<dbReference type="SUPFAM" id="SSF51905">
    <property type="entry name" value="FAD/NAD(P)-binding domain"/>
    <property type="match status" value="1"/>
</dbReference>
<evidence type="ECO:0000256" key="3">
    <source>
        <dbReference type="ARBA" id="ARBA00022630"/>
    </source>
</evidence>
<feature type="domain" description="FAD/NAD(P)-binding" evidence="8">
    <location>
        <begin position="4"/>
        <end position="307"/>
    </location>
</feature>
<reference evidence="9" key="1">
    <citation type="journal article" date="2014" name="Int. J. Syst. Evol. Microbiol.">
        <title>Complete genome sequence of Corynebacterium casei LMG S-19264T (=DSM 44701T), isolated from a smear-ripened cheese.</title>
        <authorList>
            <consortium name="US DOE Joint Genome Institute (JGI-PGF)"/>
            <person name="Walter F."/>
            <person name="Albersmeier A."/>
            <person name="Kalinowski J."/>
            <person name="Ruckert C."/>
        </authorList>
    </citation>
    <scope>NUCLEOTIDE SEQUENCE</scope>
    <source>
        <strain evidence="9">JCM 10088</strain>
    </source>
</reference>
<evidence type="ECO:0000256" key="1">
    <source>
        <dbReference type="ARBA" id="ARBA00001974"/>
    </source>
</evidence>
<comment type="caution">
    <text evidence="9">The sequence shown here is derived from an EMBL/GenBank/DDBJ whole genome shotgun (WGS) entry which is preliminary data.</text>
</comment>
<dbReference type="Pfam" id="PF02852">
    <property type="entry name" value="Pyr_redox_dim"/>
    <property type="match status" value="1"/>
</dbReference>
<keyword evidence="10" id="KW-1185">Reference proteome</keyword>
<organism evidence="9 10">
    <name type="scientific">Thermocladium modestius</name>
    <dbReference type="NCBI Taxonomy" id="62609"/>
    <lineage>
        <taxon>Archaea</taxon>
        <taxon>Thermoproteota</taxon>
        <taxon>Thermoprotei</taxon>
        <taxon>Thermoproteales</taxon>
        <taxon>Thermoproteaceae</taxon>
        <taxon>Thermocladium</taxon>
    </lineage>
</organism>
<dbReference type="Gene3D" id="3.50.50.60">
    <property type="entry name" value="FAD/NAD(P)-binding domain"/>
    <property type="match status" value="2"/>
</dbReference>
<evidence type="ECO:0000256" key="5">
    <source>
        <dbReference type="ARBA" id="ARBA00023002"/>
    </source>
</evidence>
<evidence type="ECO:0000313" key="10">
    <source>
        <dbReference type="Proteomes" id="UP000610960"/>
    </source>
</evidence>
<dbReference type="InterPro" id="IPR023753">
    <property type="entry name" value="FAD/NAD-binding_dom"/>
</dbReference>
<sequence>MPEKIVIIGAGAAGASAAARARKLKPEAEITMIDKGSFITHAPCGIPYYVEGTVKDAEELAVYKPEEFAKDRGITVLTNTEATSIDIDKRSVKIKGLTGEASLSWDKLIIATGAKPIIPKMPGTELRGVLTVRLPHEAPILRQEMEKAGTIAVVGGGYIGLEMAEAARALGKRVTIFEMADHVFPTTFDGDMAQIVHEELRRNGVELRLREKVVELRGGGGEVRGVVTEAGTYEADRVLLAVGVRPDSEIAAEAGIKLTESRAIDVNEYMEANVEGVYAAGDAVETWNAVTGRRTYIALAPPANKMGQVAGANAAKGRVLKFPGALGTAITKVFGLYVARTGLTEDQARAEGFKAIAATITSRTTAHYYPGGTKLTIKMVADEVSHRVLGVQVIGSEKVVAGYVDTAAALIWKSATIEDVFFSDLSYAPPTAPVWHGLITAARVLSKGVL</sequence>
<protein>
    <submittedName>
        <fullName evidence="9">NADH oxidase</fullName>
    </submittedName>
</protein>
<dbReference type="RefSeq" id="WP_188596078.1">
    <property type="nucleotide sequence ID" value="NZ_BMNL01000002.1"/>
</dbReference>
<name>A0A830GV50_9CREN</name>
<keyword evidence="3" id="KW-0285">Flavoprotein</keyword>